<dbReference type="EMBL" id="RSFA01000044">
    <property type="protein sequence ID" value="RSD31035.1"/>
    <property type="molecule type" value="Genomic_DNA"/>
</dbReference>
<evidence type="ECO:0000313" key="2">
    <source>
        <dbReference type="EMBL" id="RSD31035.1"/>
    </source>
</evidence>
<reference evidence="2 3" key="1">
    <citation type="submission" date="2018-12" db="EMBL/GenBank/DDBJ databases">
        <title>Genomic taxonomy of the Vibrionaceae family.</title>
        <authorList>
            <person name="Gomez-Gil B."/>
            <person name="Enciso-Ibarra K."/>
        </authorList>
    </citation>
    <scope>NUCLEOTIDE SEQUENCE [LARGE SCALE GENOMIC DNA]</scope>
    <source>
        <strain evidence="2 3">CAIM 594</strain>
    </source>
</reference>
<keyword evidence="2" id="KW-0418">Kinase</keyword>
<dbReference type="OrthoDB" id="9816014at2"/>
<sequence length="300" mass="32081">MSHYYVGVDGGGTCCRARIKNHHGKLVGEAKSGSANILLGVGLALNSVIEAVTNAANNAGLDDTQLPLMHLGLALAGAEHKAAWYEFMSQPHPFASAVLNTDAYGACLGAHNGHSGAIVIAGTGSCGLYLSGTKQHVVGGHEFPISDQGGGAIMGLRLIQQVILASDNMRDKTPLFHDIIEHFNHDISEIVIWSKQALPRDYGQFSPLIFRHAAQGDPLAMSLLKQTASDIEMLIQALVKKGATQICLMGSIAERIGDWLAPDIHQWLSEPLSDALEGALMFAEQPQHNLYSRRNHGLPS</sequence>
<feature type="domain" description="ATPase BadF/BadG/BcrA/BcrD type" evidence="1">
    <location>
        <begin position="6"/>
        <end position="283"/>
    </location>
</feature>
<dbReference type="RefSeq" id="WP_125321405.1">
    <property type="nucleotide sequence ID" value="NZ_AP024889.1"/>
</dbReference>
<evidence type="ECO:0000259" key="1">
    <source>
        <dbReference type="Pfam" id="PF01869"/>
    </source>
</evidence>
<keyword evidence="3" id="KW-1185">Reference proteome</keyword>
<proteinExistence type="predicted"/>
<dbReference type="Pfam" id="PF01869">
    <property type="entry name" value="BcrAD_BadFG"/>
    <property type="match status" value="1"/>
</dbReference>
<dbReference type="Proteomes" id="UP000269041">
    <property type="component" value="Unassembled WGS sequence"/>
</dbReference>
<dbReference type="PANTHER" id="PTHR43190">
    <property type="entry name" value="N-ACETYL-D-GLUCOSAMINE KINASE"/>
    <property type="match status" value="1"/>
</dbReference>
<dbReference type="Gene3D" id="3.30.420.40">
    <property type="match status" value="2"/>
</dbReference>
<dbReference type="SUPFAM" id="SSF53067">
    <property type="entry name" value="Actin-like ATPase domain"/>
    <property type="match status" value="2"/>
</dbReference>
<dbReference type="AlphaFoldDB" id="A0A427U335"/>
<accession>A0A427U335</accession>
<dbReference type="InterPro" id="IPR043129">
    <property type="entry name" value="ATPase_NBD"/>
</dbReference>
<name>A0A427U335_9VIBR</name>
<dbReference type="PANTHER" id="PTHR43190:SF3">
    <property type="entry name" value="N-ACETYL-D-GLUCOSAMINE KINASE"/>
    <property type="match status" value="1"/>
</dbReference>
<keyword evidence="2" id="KW-0808">Transferase</keyword>
<protein>
    <submittedName>
        <fullName evidence="2">N-acetylglucosamine kinase</fullName>
    </submittedName>
</protein>
<dbReference type="InterPro" id="IPR052519">
    <property type="entry name" value="Euk-type_GlcNAc_Kinase"/>
</dbReference>
<organism evidence="2 3">
    <name type="scientific">Vibrio pectenicida</name>
    <dbReference type="NCBI Taxonomy" id="62763"/>
    <lineage>
        <taxon>Bacteria</taxon>
        <taxon>Pseudomonadati</taxon>
        <taxon>Pseudomonadota</taxon>
        <taxon>Gammaproteobacteria</taxon>
        <taxon>Vibrionales</taxon>
        <taxon>Vibrionaceae</taxon>
        <taxon>Vibrio</taxon>
    </lineage>
</organism>
<comment type="caution">
    <text evidence="2">The sequence shown here is derived from an EMBL/GenBank/DDBJ whole genome shotgun (WGS) entry which is preliminary data.</text>
</comment>
<evidence type="ECO:0000313" key="3">
    <source>
        <dbReference type="Proteomes" id="UP000269041"/>
    </source>
</evidence>
<dbReference type="GO" id="GO:0016301">
    <property type="term" value="F:kinase activity"/>
    <property type="evidence" value="ECO:0007669"/>
    <property type="project" value="UniProtKB-KW"/>
</dbReference>
<gene>
    <name evidence="2" type="ORF">EJA03_10795</name>
</gene>
<dbReference type="InterPro" id="IPR002731">
    <property type="entry name" value="ATPase_BadF"/>
</dbReference>
<dbReference type="CDD" id="cd24082">
    <property type="entry name" value="ASKHA_NBD_GspK-like"/>
    <property type="match status" value="1"/>
</dbReference>